<keyword evidence="3 7" id="KW-0812">Transmembrane</keyword>
<dbReference type="GO" id="GO:0016020">
    <property type="term" value="C:membrane"/>
    <property type="evidence" value="ECO:0007669"/>
    <property type="project" value="UniProtKB-SubCell"/>
</dbReference>
<dbReference type="Pfam" id="PF07690">
    <property type="entry name" value="MFS_1"/>
    <property type="match status" value="1"/>
</dbReference>
<comment type="subcellular location">
    <subcellularLocation>
        <location evidence="1">Membrane</location>
        <topology evidence="1">Multi-pass membrane protein</topology>
    </subcellularLocation>
</comment>
<gene>
    <name evidence="8" type="ORF">JMJ35_002375</name>
</gene>
<feature type="transmembrane region" description="Helical" evidence="7">
    <location>
        <begin position="190"/>
        <end position="213"/>
    </location>
</feature>
<keyword evidence="9" id="KW-1185">Reference proteome</keyword>
<feature type="transmembrane region" description="Helical" evidence="7">
    <location>
        <begin position="332"/>
        <end position="351"/>
    </location>
</feature>
<feature type="transmembrane region" description="Helical" evidence="7">
    <location>
        <begin position="131"/>
        <end position="150"/>
    </location>
</feature>
<dbReference type="Gene3D" id="1.20.1250.20">
    <property type="entry name" value="MFS general substrate transporter like domains"/>
    <property type="match status" value="2"/>
</dbReference>
<keyword evidence="5 7" id="KW-0472">Membrane</keyword>
<feature type="compositionally biased region" description="Basic and acidic residues" evidence="6">
    <location>
        <begin position="28"/>
        <end position="44"/>
    </location>
</feature>
<evidence type="ECO:0000256" key="2">
    <source>
        <dbReference type="ARBA" id="ARBA00022448"/>
    </source>
</evidence>
<organism evidence="8 9">
    <name type="scientific">Cladonia borealis</name>
    <dbReference type="NCBI Taxonomy" id="184061"/>
    <lineage>
        <taxon>Eukaryota</taxon>
        <taxon>Fungi</taxon>
        <taxon>Dikarya</taxon>
        <taxon>Ascomycota</taxon>
        <taxon>Pezizomycotina</taxon>
        <taxon>Lecanoromycetes</taxon>
        <taxon>OSLEUM clade</taxon>
        <taxon>Lecanoromycetidae</taxon>
        <taxon>Lecanorales</taxon>
        <taxon>Lecanorineae</taxon>
        <taxon>Cladoniaceae</taxon>
        <taxon>Cladonia</taxon>
    </lineage>
</organism>
<evidence type="ECO:0000313" key="8">
    <source>
        <dbReference type="EMBL" id="KAK0514996.1"/>
    </source>
</evidence>
<evidence type="ECO:0000256" key="4">
    <source>
        <dbReference type="ARBA" id="ARBA00022989"/>
    </source>
</evidence>
<evidence type="ECO:0000256" key="5">
    <source>
        <dbReference type="ARBA" id="ARBA00023136"/>
    </source>
</evidence>
<protein>
    <recommendedName>
        <fullName evidence="10">MFS transporter</fullName>
    </recommendedName>
</protein>
<feature type="region of interest" description="Disordered" evidence="6">
    <location>
        <begin position="13"/>
        <end position="47"/>
    </location>
</feature>
<dbReference type="InterPro" id="IPR011701">
    <property type="entry name" value="MFS"/>
</dbReference>
<dbReference type="FunFam" id="1.20.1250.20:FF:000013">
    <property type="entry name" value="MFS general substrate transporter"/>
    <property type="match status" value="1"/>
</dbReference>
<dbReference type="SUPFAM" id="SSF103473">
    <property type="entry name" value="MFS general substrate transporter"/>
    <property type="match status" value="1"/>
</dbReference>
<feature type="transmembrane region" description="Helical" evidence="7">
    <location>
        <begin position="104"/>
        <end position="125"/>
    </location>
</feature>
<feature type="transmembrane region" description="Helical" evidence="7">
    <location>
        <begin position="162"/>
        <end position="184"/>
    </location>
</feature>
<name>A0AA39R6H7_9LECA</name>
<feature type="transmembrane region" description="Helical" evidence="7">
    <location>
        <begin position="225"/>
        <end position="245"/>
    </location>
</feature>
<evidence type="ECO:0000256" key="7">
    <source>
        <dbReference type="SAM" id="Phobius"/>
    </source>
</evidence>
<evidence type="ECO:0008006" key="10">
    <source>
        <dbReference type="Google" id="ProtNLM"/>
    </source>
</evidence>
<dbReference type="Proteomes" id="UP001166286">
    <property type="component" value="Unassembled WGS sequence"/>
</dbReference>
<reference evidence="8" key="1">
    <citation type="submission" date="2023-03" db="EMBL/GenBank/DDBJ databases">
        <title>Complete genome of Cladonia borealis.</title>
        <authorList>
            <person name="Park H."/>
        </authorList>
    </citation>
    <scope>NUCLEOTIDE SEQUENCE</scope>
    <source>
        <strain evidence="8">ANT050790</strain>
    </source>
</reference>
<dbReference type="InterPro" id="IPR036259">
    <property type="entry name" value="MFS_trans_sf"/>
</dbReference>
<dbReference type="AlphaFoldDB" id="A0AA39R6H7"/>
<feature type="transmembrane region" description="Helical" evidence="7">
    <location>
        <begin position="418"/>
        <end position="438"/>
    </location>
</feature>
<comment type="caution">
    <text evidence="8">The sequence shown here is derived from an EMBL/GenBank/DDBJ whole genome shotgun (WGS) entry which is preliminary data.</text>
</comment>
<feature type="transmembrane region" description="Helical" evidence="7">
    <location>
        <begin position="384"/>
        <end position="406"/>
    </location>
</feature>
<evidence type="ECO:0000256" key="6">
    <source>
        <dbReference type="SAM" id="MobiDB-lite"/>
    </source>
</evidence>
<evidence type="ECO:0000256" key="1">
    <source>
        <dbReference type="ARBA" id="ARBA00004141"/>
    </source>
</evidence>
<proteinExistence type="predicted"/>
<dbReference type="FunFam" id="1.20.1250.20:FF:000018">
    <property type="entry name" value="MFS transporter permease"/>
    <property type="match status" value="1"/>
</dbReference>
<evidence type="ECO:0000256" key="3">
    <source>
        <dbReference type="ARBA" id="ARBA00022692"/>
    </source>
</evidence>
<dbReference type="EMBL" id="JAFEKC020000004">
    <property type="protein sequence ID" value="KAK0514996.1"/>
    <property type="molecule type" value="Genomic_DNA"/>
</dbReference>
<accession>A0AA39R6H7</accession>
<keyword evidence="4 7" id="KW-1133">Transmembrane helix</keyword>
<evidence type="ECO:0000313" key="9">
    <source>
        <dbReference type="Proteomes" id="UP001166286"/>
    </source>
</evidence>
<feature type="transmembrane region" description="Helical" evidence="7">
    <location>
        <begin position="450"/>
        <end position="471"/>
    </location>
</feature>
<dbReference type="GO" id="GO:0022857">
    <property type="term" value="F:transmembrane transporter activity"/>
    <property type="evidence" value="ECO:0007669"/>
    <property type="project" value="InterPro"/>
</dbReference>
<sequence length="515" mass="57112">MGFLSRFARVPPPTATDFVEEDNGNAQRDSEKADVHDKELESTTHTHQRHVVPEIERRVVRKLDFRVVPLVTALYTLAFLDRSNIGNARIAGMTKDLRLVGNDYQWLLTIFYIAYIVFEWQALMWKIVPPHMWLAFTVLGWGIIATCQATTQTWSGEMALRFLLGIFEAGFGPGIPYLLSFFYLRHEVGVRIAVFLSAAPLATTFSGALAYGITSGHSHLANWRLLFLVEGLPTICMAPVAYFFLPDTPDQARFLTEEEKVVAKARGVRQVGGTKRVGGIVWKEVGMALLDLKCWFTAFMYFSCNVGFSSLPVFLPTILTDMGFNAIDSQGLTAPPFFCSFLVTIFSTWVADKTQQRGLTIMVLTTIGGIGYVLLATVKTVGVRYFGTFLAASGIFPSIANILPWVTNNQGSDTRRGAGIMLLNLIGQCGPLLGTNVFPTNEAPRYIKGMAISAAFTFFTGVLAFGLRCLLVYENRKLDQKYGSNKDRVVNQPGARGVESEVGEENYGPTFRYVL</sequence>
<feature type="transmembrane region" description="Helical" evidence="7">
    <location>
        <begin position="358"/>
        <end position="378"/>
    </location>
</feature>
<dbReference type="PANTHER" id="PTHR43791">
    <property type="entry name" value="PERMEASE-RELATED"/>
    <property type="match status" value="1"/>
</dbReference>
<dbReference type="PANTHER" id="PTHR43791:SF36">
    <property type="entry name" value="TRANSPORTER, PUTATIVE (AFU_ORTHOLOGUE AFUA_6G08340)-RELATED"/>
    <property type="match status" value="1"/>
</dbReference>
<keyword evidence="2" id="KW-0813">Transport</keyword>